<evidence type="ECO:0000313" key="3">
    <source>
        <dbReference type="EMBL" id="TFK19849.1"/>
    </source>
</evidence>
<reference evidence="3 4" key="1">
    <citation type="journal article" date="2019" name="Nat. Ecol. Evol.">
        <title>Megaphylogeny resolves global patterns of mushroom evolution.</title>
        <authorList>
            <person name="Varga T."/>
            <person name="Krizsan K."/>
            <person name="Foldi C."/>
            <person name="Dima B."/>
            <person name="Sanchez-Garcia M."/>
            <person name="Sanchez-Ramirez S."/>
            <person name="Szollosi G.J."/>
            <person name="Szarkandi J.G."/>
            <person name="Papp V."/>
            <person name="Albert L."/>
            <person name="Andreopoulos W."/>
            <person name="Angelini C."/>
            <person name="Antonin V."/>
            <person name="Barry K.W."/>
            <person name="Bougher N.L."/>
            <person name="Buchanan P."/>
            <person name="Buyck B."/>
            <person name="Bense V."/>
            <person name="Catcheside P."/>
            <person name="Chovatia M."/>
            <person name="Cooper J."/>
            <person name="Damon W."/>
            <person name="Desjardin D."/>
            <person name="Finy P."/>
            <person name="Geml J."/>
            <person name="Haridas S."/>
            <person name="Hughes K."/>
            <person name="Justo A."/>
            <person name="Karasinski D."/>
            <person name="Kautmanova I."/>
            <person name="Kiss B."/>
            <person name="Kocsube S."/>
            <person name="Kotiranta H."/>
            <person name="LaButti K.M."/>
            <person name="Lechner B.E."/>
            <person name="Liimatainen K."/>
            <person name="Lipzen A."/>
            <person name="Lukacs Z."/>
            <person name="Mihaltcheva S."/>
            <person name="Morgado L.N."/>
            <person name="Niskanen T."/>
            <person name="Noordeloos M.E."/>
            <person name="Ohm R.A."/>
            <person name="Ortiz-Santana B."/>
            <person name="Ovrebo C."/>
            <person name="Racz N."/>
            <person name="Riley R."/>
            <person name="Savchenko A."/>
            <person name="Shiryaev A."/>
            <person name="Soop K."/>
            <person name="Spirin V."/>
            <person name="Szebenyi C."/>
            <person name="Tomsovsky M."/>
            <person name="Tulloss R.E."/>
            <person name="Uehling J."/>
            <person name="Grigoriev I.V."/>
            <person name="Vagvolgyi C."/>
            <person name="Papp T."/>
            <person name="Martin F.M."/>
            <person name="Miettinen O."/>
            <person name="Hibbett D.S."/>
            <person name="Nagy L.G."/>
        </authorList>
    </citation>
    <scope>NUCLEOTIDE SEQUENCE [LARGE SCALE GENOMIC DNA]</scope>
    <source>
        <strain evidence="3 4">CBS 121175</strain>
    </source>
</reference>
<feature type="compositionally biased region" description="Low complexity" evidence="1">
    <location>
        <begin position="287"/>
        <end position="302"/>
    </location>
</feature>
<evidence type="ECO:0000256" key="2">
    <source>
        <dbReference type="SAM" id="Phobius"/>
    </source>
</evidence>
<evidence type="ECO:0000313" key="4">
    <source>
        <dbReference type="Proteomes" id="UP000307440"/>
    </source>
</evidence>
<keyword evidence="2" id="KW-0812">Transmembrane</keyword>
<feature type="compositionally biased region" description="Low complexity" evidence="1">
    <location>
        <begin position="383"/>
        <end position="425"/>
    </location>
</feature>
<protein>
    <submittedName>
        <fullName evidence="3">Uncharacterized protein</fullName>
    </submittedName>
</protein>
<dbReference type="EMBL" id="ML210322">
    <property type="protein sequence ID" value="TFK19849.1"/>
    <property type="molecule type" value="Genomic_DNA"/>
</dbReference>
<organism evidence="3 4">
    <name type="scientific">Coprinopsis marcescibilis</name>
    <name type="common">Agaric fungus</name>
    <name type="synonym">Psathyrella marcescibilis</name>
    <dbReference type="NCBI Taxonomy" id="230819"/>
    <lineage>
        <taxon>Eukaryota</taxon>
        <taxon>Fungi</taxon>
        <taxon>Dikarya</taxon>
        <taxon>Basidiomycota</taxon>
        <taxon>Agaricomycotina</taxon>
        <taxon>Agaricomycetes</taxon>
        <taxon>Agaricomycetidae</taxon>
        <taxon>Agaricales</taxon>
        <taxon>Agaricineae</taxon>
        <taxon>Psathyrellaceae</taxon>
        <taxon>Coprinopsis</taxon>
    </lineage>
</organism>
<keyword evidence="4" id="KW-1185">Reference proteome</keyword>
<feature type="compositionally biased region" description="Polar residues" evidence="1">
    <location>
        <begin position="237"/>
        <end position="260"/>
    </location>
</feature>
<keyword evidence="2" id="KW-1133">Transmembrane helix</keyword>
<dbReference type="STRING" id="230819.A0A5C3KI03"/>
<feature type="compositionally biased region" description="Low complexity" evidence="1">
    <location>
        <begin position="435"/>
        <end position="448"/>
    </location>
</feature>
<accession>A0A5C3KI03</accession>
<feature type="transmembrane region" description="Helical" evidence="2">
    <location>
        <begin position="7"/>
        <end position="25"/>
    </location>
</feature>
<feature type="region of interest" description="Disordered" evidence="1">
    <location>
        <begin position="183"/>
        <end position="465"/>
    </location>
</feature>
<keyword evidence="2" id="KW-0472">Membrane</keyword>
<feature type="compositionally biased region" description="Low complexity" evidence="1">
    <location>
        <begin position="361"/>
        <end position="372"/>
    </location>
</feature>
<name>A0A5C3KI03_COPMA</name>
<proteinExistence type="predicted"/>
<gene>
    <name evidence="3" type="ORF">FA15DRAFT_708601</name>
</gene>
<dbReference type="Proteomes" id="UP000307440">
    <property type="component" value="Unassembled WGS sequence"/>
</dbReference>
<sequence length="465" mass="48583">MRSKATYYIYLLSATVSALAVQVSLHESWEKTPKCHFGMVVHEKHNIKNEVPHKIHQALIDDDVKSPTGGHMTYSGPQTDGNRVKYTFDLPNASIEDVVGAMNQFKPSMIYAPGAKTGFSNRHGLTKQTMDKLKDSGKIMANDGELTKYNKFYTVNAQAVRDKGDAETRKIASKAFTEANRLKKEAAVASGSGTNRDRSHTPPDAKADPDKSPVKRTATDDKKPGSSRAEGHYTRARSGNASRPNNGRNSRVNARTSTACRANRAGRAAERTLGATGRSAARRATRGGRSAAGRAYRTAATRGRGESATSASRRPVGGRARTPAGATSTRGGNSAVGFTGAKTRAGNTRAGRGAVRGGRTGVNRRPSAVSGAGRAGADRAAARRATGRTSANSGAKRGANRGAGQAGARVRASGTRAAGRGAATRPRAKGRAGARGRAGAVRDAAGRPGAKGGAGRALKRDSLLD</sequence>
<feature type="compositionally biased region" description="Low complexity" evidence="1">
    <location>
        <begin position="339"/>
        <end position="353"/>
    </location>
</feature>
<evidence type="ECO:0000256" key="1">
    <source>
        <dbReference type="SAM" id="MobiDB-lite"/>
    </source>
</evidence>
<dbReference type="AlphaFoldDB" id="A0A5C3KI03"/>
<dbReference type="OrthoDB" id="3061930at2759"/>
<feature type="compositionally biased region" description="Basic and acidic residues" evidence="1">
    <location>
        <begin position="195"/>
        <end position="233"/>
    </location>
</feature>